<keyword evidence="3 6" id="KW-1133">Transmembrane helix</keyword>
<keyword evidence="6" id="KW-0407">Ion channel</keyword>
<evidence type="ECO:0000313" key="8">
    <source>
        <dbReference type="Proteomes" id="UP000678499"/>
    </source>
</evidence>
<keyword evidence="2 6" id="KW-0812">Transmembrane</keyword>
<dbReference type="InterPro" id="IPR000615">
    <property type="entry name" value="Bestrophin"/>
</dbReference>
<dbReference type="EMBL" id="CAJPEX010000933">
    <property type="protein sequence ID" value="CAG0917683.1"/>
    <property type="molecule type" value="Genomic_DNA"/>
</dbReference>
<dbReference type="InterPro" id="IPR021134">
    <property type="entry name" value="Bestrophin-like"/>
</dbReference>
<evidence type="ECO:0000256" key="1">
    <source>
        <dbReference type="ARBA" id="ARBA00004370"/>
    </source>
</evidence>
<organism evidence="7">
    <name type="scientific">Notodromas monacha</name>
    <dbReference type="NCBI Taxonomy" id="399045"/>
    <lineage>
        <taxon>Eukaryota</taxon>
        <taxon>Metazoa</taxon>
        <taxon>Ecdysozoa</taxon>
        <taxon>Arthropoda</taxon>
        <taxon>Crustacea</taxon>
        <taxon>Oligostraca</taxon>
        <taxon>Ostracoda</taxon>
        <taxon>Podocopa</taxon>
        <taxon>Podocopida</taxon>
        <taxon>Cypridocopina</taxon>
        <taxon>Cypridoidea</taxon>
        <taxon>Cyprididae</taxon>
        <taxon>Notodromas</taxon>
    </lineage>
</organism>
<dbReference type="PANTHER" id="PTHR10736:SF0">
    <property type="entry name" value="BESTROPHIN HOMOLOG"/>
    <property type="match status" value="1"/>
</dbReference>
<dbReference type="EMBL" id="OA882970">
    <property type="protein sequence ID" value="CAD7277531.1"/>
    <property type="molecule type" value="Genomic_DNA"/>
</dbReference>
<dbReference type="OrthoDB" id="201595at2759"/>
<gene>
    <name evidence="7" type="ORF">NMOB1V02_LOCUS5261</name>
</gene>
<dbReference type="GO" id="GO:0005886">
    <property type="term" value="C:plasma membrane"/>
    <property type="evidence" value="ECO:0007669"/>
    <property type="project" value="UniProtKB-SubCell"/>
</dbReference>
<dbReference type="GO" id="GO:0034707">
    <property type="term" value="C:chloride channel complex"/>
    <property type="evidence" value="ECO:0007669"/>
    <property type="project" value="UniProtKB-KW"/>
</dbReference>
<comment type="subcellular location">
    <subcellularLocation>
        <location evidence="6">Cell membrane</location>
        <topology evidence="6">Multi-pass membrane protein</topology>
    </subcellularLocation>
    <subcellularLocation>
        <location evidence="1">Membrane</location>
    </subcellularLocation>
</comment>
<proteinExistence type="inferred from homology"/>
<keyword evidence="6" id="KW-0868">Chloride</keyword>
<name>A0A7R9BLH7_9CRUS</name>
<dbReference type="Pfam" id="PF01062">
    <property type="entry name" value="Bestrophin"/>
    <property type="match status" value="1"/>
</dbReference>
<dbReference type="PROSITE" id="PS51257">
    <property type="entry name" value="PROKAR_LIPOPROTEIN"/>
    <property type="match status" value="1"/>
</dbReference>
<comment type="similarity">
    <text evidence="5 6">Belongs to the anion channel-forming bestrophin (TC 1.A.46) family. Calcium-sensitive chloride channel subfamily.</text>
</comment>
<comment type="function">
    <text evidence="6">Forms chloride channels.</text>
</comment>
<keyword evidence="8" id="KW-1185">Reference proteome</keyword>
<keyword evidence="6" id="KW-0813">Transport</keyword>
<dbReference type="PANTHER" id="PTHR10736">
    <property type="entry name" value="BESTROPHIN"/>
    <property type="match status" value="1"/>
</dbReference>
<evidence type="ECO:0000256" key="6">
    <source>
        <dbReference type="RuleBase" id="RU363126"/>
    </source>
</evidence>
<reference evidence="7" key="1">
    <citation type="submission" date="2020-11" db="EMBL/GenBank/DDBJ databases">
        <authorList>
            <person name="Tran Van P."/>
        </authorList>
    </citation>
    <scope>NUCLEOTIDE SEQUENCE</scope>
</reference>
<keyword evidence="6" id="KW-1003">Cell membrane</keyword>
<accession>A0A7R9BLH7</accession>
<keyword evidence="6" id="KW-0406">Ion transport</keyword>
<keyword evidence="6" id="KW-0869">Chloride channel</keyword>
<sequence>MADSKVVALAVYTFSLACLLGRQFLHPEKAPVDLVFPFFTVLQLVFYWGWLKVAEAMIDPYGEDDADFELNFYIDKNLSTSYVIADEAMQADFPELVKDAFWDKTVPEHLPHTAASKESEPDAVDLTGLMEDLPPTISKWRQSEETGPRRRRLSKRNIVNSIRRRSRGAARRFASIGAIHEVDEPRLCDGGDVELQAEKLDAFRSLSTYMCSLQT</sequence>
<dbReference type="GO" id="GO:0005254">
    <property type="term" value="F:chloride channel activity"/>
    <property type="evidence" value="ECO:0007669"/>
    <property type="project" value="UniProtKB-KW"/>
</dbReference>
<feature type="transmembrane region" description="Helical" evidence="6">
    <location>
        <begin position="32"/>
        <end position="50"/>
    </location>
</feature>
<keyword evidence="4 6" id="KW-0472">Membrane</keyword>
<evidence type="ECO:0000256" key="4">
    <source>
        <dbReference type="ARBA" id="ARBA00023136"/>
    </source>
</evidence>
<evidence type="ECO:0000256" key="2">
    <source>
        <dbReference type="ARBA" id="ARBA00022692"/>
    </source>
</evidence>
<evidence type="ECO:0000256" key="5">
    <source>
        <dbReference type="ARBA" id="ARBA00034769"/>
    </source>
</evidence>
<dbReference type="AlphaFoldDB" id="A0A7R9BLH7"/>
<evidence type="ECO:0000313" key="7">
    <source>
        <dbReference type="EMBL" id="CAD7277531.1"/>
    </source>
</evidence>
<protein>
    <recommendedName>
        <fullName evidence="6">Bestrophin homolog</fullName>
    </recommendedName>
</protein>
<evidence type="ECO:0000256" key="3">
    <source>
        <dbReference type="ARBA" id="ARBA00022989"/>
    </source>
</evidence>
<feature type="transmembrane region" description="Helical" evidence="6">
    <location>
        <begin position="6"/>
        <end position="25"/>
    </location>
</feature>
<dbReference type="Proteomes" id="UP000678499">
    <property type="component" value="Unassembled WGS sequence"/>
</dbReference>